<dbReference type="InterPro" id="IPR020845">
    <property type="entry name" value="AMP-binding_CS"/>
</dbReference>
<sequence>MSYEYQLTLDKLLTQTLHRASDREIVYGKTRYTWSKFYERVRRLASALESFGVKKGSKVAVIDYDTNKYFEAYYAIPMMGAILHTVNIRLPQDQIAYTMMHAEDDFVLVRDEFLPAATKLAPFLKSVKGVVVMSDSDSFSKPSLPIPVENYEELVSSGSSSYEFPELNENTIATLFYTSGTTGMPKGVWFTHRQLVLHTLSTLVSFSLSASPVRLEYNDVTMPLVPFFHVHCWGIPYTVGLSGGKIVLAGKYEPAKILETIKSEGVTFSNMVPTVLMMVLNHPRVEEYRESLSKWKVVIGGAALPKALALKAHALGIRVMSGYGLSETAPVLTIATPIEKYANLPYEELLDKVLLKTGLPVPLVKLRVVDDKMNDVPRDGKTVGEIVVRAPWLTKEYYKDPEGTRKLWEGGWLHTGDVAVIDQDGYITIVDRLKDVVKSGGEWISTLILEDLLMRHPAVLEAAVIGAHHKHWGERPVAVVYPKPGSSVTEEELKAHLMKFVEQGVIAKFWVPDRIVLTNEQLPRTSTGKFDKKPLREKYSKILDEQ</sequence>
<dbReference type="EMBL" id="NEXC01000034">
    <property type="protein sequence ID" value="PSN83157.1"/>
    <property type="molecule type" value="Genomic_DNA"/>
</dbReference>
<evidence type="ECO:0000256" key="1">
    <source>
        <dbReference type="ARBA" id="ARBA00006432"/>
    </source>
</evidence>
<keyword evidence="3" id="KW-0276">Fatty acid metabolism</keyword>
<organism evidence="7 8">
    <name type="scientific">Candidatus Marsarchaeota G1 archaeon OSP_D</name>
    <dbReference type="NCBI Taxonomy" id="1978155"/>
    <lineage>
        <taxon>Archaea</taxon>
        <taxon>Candidatus Marsarchaeota</taxon>
        <taxon>Candidatus Marsarchaeota group 1</taxon>
    </lineage>
</organism>
<dbReference type="InterPro" id="IPR025110">
    <property type="entry name" value="AMP-bd_C"/>
</dbReference>
<gene>
    <name evidence="7" type="ORF">B9Q01_05660</name>
</gene>
<dbReference type="Gene3D" id="3.40.50.12780">
    <property type="entry name" value="N-terminal domain of ligase-like"/>
    <property type="match status" value="1"/>
</dbReference>
<accession>A0A2R6AA04</accession>
<evidence type="ECO:0000313" key="8">
    <source>
        <dbReference type="Proteomes" id="UP000240880"/>
    </source>
</evidence>
<dbReference type="Proteomes" id="UP000240880">
    <property type="component" value="Unassembled WGS sequence"/>
</dbReference>
<keyword evidence="4" id="KW-0443">Lipid metabolism</keyword>
<reference evidence="7 8" key="1">
    <citation type="submission" date="2017-04" db="EMBL/GenBank/DDBJ databases">
        <title>Novel microbial lineages endemic to geothermal iron-oxide mats fill important gaps in the evolutionary history of Archaea.</title>
        <authorList>
            <person name="Jay Z.J."/>
            <person name="Beam J.P."/>
            <person name="Dlakic M."/>
            <person name="Rusch D.B."/>
            <person name="Kozubal M.A."/>
            <person name="Inskeep W.P."/>
        </authorList>
    </citation>
    <scope>NUCLEOTIDE SEQUENCE [LARGE SCALE GENOMIC DNA]</scope>
    <source>
        <strain evidence="7">OSP_D</strain>
    </source>
</reference>
<keyword evidence="2" id="KW-0436">Ligase</keyword>
<dbReference type="SUPFAM" id="SSF56801">
    <property type="entry name" value="Acetyl-CoA synthetase-like"/>
    <property type="match status" value="1"/>
</dbReference>
<evidence type="ECO:0000256" key="4">
    <source>
        <dbReference type="ARBA" id="ARBA00023098"/>
    </source>
</evidence>
<evidence type="ECO:0000259" key="5">
    <source>
        <dbReference type="Pfam" id="PF00501"/>
    </source>
</evidence>
<dbReference type="Pfam" id="PF00501">
    <property type="entry name" value="AMP-binding"/>
    <property type="match status" value="1"/>
</dbReference>
<dbReference type="PANTHER" id="PTHR43859">
    <property type="entry name" value="ACYL-ACTIVATING ENZYME"/>
    <property type="match status" value="1"/>
</dbReference>
<dbReference type="CDD" id="cd12119">
    <property type="entry name" value="ttLC_FACS_AlkK_like"/>
    <property type="match status" value="1"/>
</dbReference>
<dbReference type="InterPro" id="IPR042099">
    <property type="entry name" value="ANL_N_sf"/>
</dbReference>
<comment type="caution">
    <text evidence="7">The sequence shown here is derived from an EMBL/GenBank/DDBJ whole genome shotgun (WGS) entry which is preliminary data.</text>
</comment>
<dbReference type="NCBIfam" id="NF004837">
    <property type="entry name" value="PRK06187.1"/>
    <property type="match status" value="1"/>
</dbReference>
<name>A0A2R6AA04_9ARCH</name>
<dbReference type="AlphaFoldDB" id="A0A2R6AA04"/>
<protein>
    <recommendedName>
        <fullName evidence="9">Long-chain fatty acid--CoA ligase</fullName>
    </recommendedName>
</protein>
<evidence type="ECO:0000313" key="7">
    <source>
        <dbReference type="EMBL" id="PSN83157.1"/>
    </source>
</evidence>
<dbReference type="InterPro" id="IPR045851">
    <property type="entry name" value="AMP-bd_C_sf"/>
</dbReference>
<evidence type="ECO:0000259" key="6">
    <source>
        <dbReference type="Pfam" id="PF13193"/>
    </source>
</evidence>
<dbReference type="GO" id="GO:0016874">
    <property type="term" value="F:ligase activity"/>
    <property type="evidence" value="ECO:0007669"/>
    <property type="project" value="UniProtKB-KW"/>
</dbReference>
<dbReference type="Gene3D" id="3.30.300.30">
    <property type="match status" value="1"/>
</dbReference>
<dbReference type="PANTHER" id="PTHR43859:SF4">
    <property type="entry name" value="BUTANOATE--COA LIGASE AAE1-RELATED"/>
    <property type="match status" value="1"/>
</dbReference>
<dbReference type="GO" id="GO:0006631">
    <property type="term" value="P:fatty acid metabolic process"/>
    <property type="evidence" value="ECO:0007669"/>
    <property type="project" value="UniProtKB-KW"/>
</dbReference>
<evidence type="ECO:0000256" key="2">
    <source>
        <dbReference type="ARBA" id="ARBA00022598"/>
    </source>
</evidence>
<evidence type="ECO:0008006" key="9">
    <source>
        <dbReference type="Google" id="ProtNLM"/>
    </source>
</evidence>
<dbReference type="Pfam" id="PF13193">
    <property type="entry name" value="AMP-binding_C"/>
    <property type="match status" value="1"/>
</dbReference>
<feature type="domain" description="AMP-dependent synthetase/ligase" evidence="5">
    <location>
        <begin position="17"/>
        <end position="398"/>
    </location>
</feature>
<dbReference type="PROSITE" id="PS00455">
    <property type="entry name" value="AMP_BINDING"/>
    <property type="match status" value="1"/>
</dbReference>
<feature type="domain" description="AMP-binding enzyme C-terminal" evidence="6">
    <location>
        <begin position="449"/>
        <end position="529"/>
    </location>
</feature>
<dbReference type="InterPro" id="IPR000873">
    <property type="entry name" value="AMP-dep_synth/lig_dom"/>
</dbReference>
<comment type="similarity">
    <text evidence="1">Belongs to the ATP-dependent AMP-binding enzyme family.</text>
</comment>
<evidence type="ECO:0000256" key="3">
    <source>
        <dbReference type="ARBA" id="ARBA00022832"/>
    </source>
</evidence>
<proteinExistence type="inferred from homology"/>